<dbReference type="Pfam" id="PF00856">
    <property type="entry name" value="SET"/>
    <property type="match status" value="1"/>
</dbReference>
<dbReference type="OrthoDB" id="5792673at2759"/>
<dbReference type="GeneID" id="18237839"/>
<gene>
    <name evidence="2" type="ORF">BATDEDRAFT_22093</name>
</gene>
<dbReference type="InParanoid" id="F4NSD3"/>
<accession>F4NSD3</accession>
<protein>
    <recommendedName>
        <fullName evidence="1">SET domain-containing protein</fullName>
    </recommendedName>
</protein>
<dbReference type="SUPFAM" id="SSF82199">
    <property type="entry name" value="SET domain"/>
    <property type="match status" value="1"/>
</dbReference>
<dbReference type="InterPro" id="IPR046341">
    <property type="entry name" value="SET_dom_sf"/>
</dbReference>
<proteinExistence type="predicted"/>
<dbReference type="HOGENOM" id="CLU_054608_0_1_1"/>
<dbReference type="EMBL" id="GL882879">
    <property type="protein sequence ID" value="EGF83413.1"/>
    <property type="molecule type" value="Genomic_DNA"/>
</dbReference>
<dbReference type="SMART" id="SM00317">
    <property type="entry name" value="SET"/>
    <property type="match status" value="1"/>
</dbReference>
<dbReference type="Proteomes" id="UP000007241">
    <property type="component" value="Unassembled WGS sequence"/>
</dbReference>
<dbReference type="InterPro" id="IPR001214">
    <property type="entry name" value="SET_dom"/>
</dbReference>
<dbReference type="PROSITE" id="PS50280">
    <property type="entry name" value="SET"/>
    <property type="match status" value="1"/>
</dbReference>
<dbReference type="AlphaFoldDB" id="F4NSD3"/>
<keyword evidence="3" id="KW-1185">Reference proteome</keyword>
<reference evidence="2 3" key="1">
    <citation type="submission" date="2009-12" db="EMBL/GenBank/DDBJ databases">
        <title>The draft genome of Batrachochytrium dendrobatidis.</title>
        <authorList>
            <consortium name="US DOE Joint Genome Institute (JGI-PGF)"/>
            <person name="Kuo A."/>
            <person name="Salamov A."/>
            <person name="Schmutz J."/>
            <person name="Lucas S."/>
            <person name="Pitluck S."/>
            <person name="Rosenblum E."/>
            <person name="Stajich J."/>
            <person name="Eisen M."/>
            <person name="Grigoriev I.V."/>
        </authorList>
    </citation>
    <scope>NUCLEOTIDE SEQUENCE [LARGE SCALE GENOMIC DNA]</scope>
    <source>
        <strain evidence="3">JAM81 / FGSC 10211</strain>
    </source>
</reference>
<organism evidence="2 3">
    <name type="scientific">Batrachochytrium dendrobatidis (strain JAM81 / FGSC 10211)</name>
    <name type="common">Frog chytrid fungus</name>
    <dbReference type="NCBI Taxonomy" id="684364"/>
    <lineage>
        <taxon>Eukaryota</taxon>
        <taxon>Fungi</taxon>
        <taxon>Fungi incertae sedis</taxon>
        <taxon>Chytridiomycota</taxon>
        <taxon>Chytridiomycota incertae sedis</taxon>
        <taxon>Chytridiomycetes</taxon>
        <taxon>Rhizophydiales</taxon>
        <taxon>Rhizophydiales incertae sedis</taxon>
        <taxon>Batrachochytrium</taxon>
    </lineage>
</organism>
<dbReference type="STRING" id="684364.F4NSD3"/>
<evidence type="ECO:0000313" key="3">
    <source>
        <dbReference type="Proteomes" id="UP000007241"/>
    </source>
</evidence>
<dbReference type="RefSeq" id="XP_006675468.1">
    <property type="nucleotide sequence ID" value="XM_006675405.1"/>
</dbReference>
<feature type="domain" description="SET" evidence="1">
    <location>
        <begin position="83"/>
        <end position="198"/>
    </location>
</feature>
<sequence>MDTHNYSIDKTLPVDWPEDVTFLKHNRLASEIPEHIQTLYGLVNHPTCPTLLPQPKTPIPSLLETMDELEIQSPIVCDTVSIQKIANSSHPAHGEYGLFAVKDVPPHAYILDYRGTIQLDDLIDHNSDYCIHFHGTLSIDAAVAGNEARFINDFRRVNERPNVAFDVYRDRLTGECRVGVFTLNQIIQAGQELLVTYGKSFWKSRNVVSNEPNWDPSWDD</sequence>
<dbReference type="Gene3D" id="2.170.270.10">
    <property type="entry name" value="SET domain"/>
    <property type="match status" value="1"/>
</dbReference>
<evidence type="ECO:0000313" key="2">
    <source>
        <dbReference type="EMBL" id="EGF83413.1"/>
    </source>
</evidence>
<name>F4NSD3_BATDJ</name>
<evidence type="ECO:0000259" key="1">
    <source>
        <dbReference type="PROSITE" id="PS50280"/>
    </source>
</evidence>
<dbReference type="OMA" id="WCERWGE"/>